<organism evidence="2 3">
    <name type="scientific">Paenibacillus tianjinensis</name>
    <dbReference type="NCBI Taxonomy" id="2810347"/>
    <lineage>
        <taxon>Bacteria</taxon>
        <taxon>Bacillati</taxon>
        <taxon>Bacillota</taxon>
        <taxon>Bacilli</taxon>
        <taxon>Bacillales</taxon>
        <taxon>Paenibacillaceae</taxon>
        <taxon>Paenibacillus</taxon>
    </lineage>
</organism>
<keyword evidence="3" id="KW-1185">Reference proteome</keyword>
<accession>A0ABX7L986</accession>
<keyword evidence="2" id="KW-0969">Cilium</keyword>
<feature type="compositionally biased region" description="Low complexity" evidence="1">
    <location>
        <begin position="115"/>
        <end position="129"/>
    </location>
</feature>
<dbReference type="InterPro" id="IPR022258">
    <property type="entry name" value="Flagellar_operon_YvyF"/>
</dbReference>
<evidence type="ECO:0000256" key="1">
    <source>
        <dbReference type="SAM" id="MobiDB-lite"/>
    </source>
</evidence>
<evidence type="ECO:0000313" key="3">
    <source>
        <dbReference type="Proteomes" id="UP000663452"/>
    </source>
</evidence>
<dbReference type="NCBIfam" id="TIGR03826">
    <property type="entry name" value="YvyF"/>
    <property type="match status" value="1"/>
</dbReference>
<dbReference type="Proteomes" id="UP000663452">
    <property type="component" value="Chromosome"/>
</dbReference>
<dbReference type="EMBL" id="CP070969">
    <property type="protein sequence ID" value="QSF44742.1"/>
    <property type="molecule type" value="Genomic_DNA"/>
</dbReference>
<name>A0ABX7L986_9BACL</name>
<evidence type="ECO:0000313" key="2">
    <source>
        <dbReference type="EMBL" id="QSF44742.1"/>
    </source>
</evidence>
<keyword evidence="2" id="KW-0282">Flagellum</keyword>
<proteinExistence type="predicted"/>
<feature type="region of interest" description="Disordered" evidence="1">
    <location>
        <begin position="111"/>
        <end position="139"/>
    </location>
</feature>
<dbReference type="RefSeq" id="WP_206102267.1">
    <property type="nucleotide sequence ID" value="NZ_CP070969.1"/>
</dbReference>
<keyword evidence="2" id="KW-0966">Cell projection</keyword>
<sequence>MNVDNCPRCGRLYVKNIMDLCQPCIKELEHQYEICVEYLRKNRGTNIQELSDATEISIKEITRFIREGRISIANAPNMMMPCEVCGTLIREGHMCDSCRTRLSKDLNNAAKESTAAENAKNANSPNKAAYRAVDKFRNQ</sequence>
<protein>
    <submittedName>
        <fullName evidence="2">Flagellar protein</fullName>
    </submittedName>
</protein>
<gene>
    <name evidence="2" type="ORF">JRJ22_26940</name>
</gene>
<reference evidence="2 3" key="1">
    <citation type="submission" date="2021-02" db="EMBL/GenBank/DDBJ databases">
        <title>Paenibacillus tianjinensis sp. nov.</title>
        <authorList>
            <person name="Liu H."/>
        </authorList>
    </citation>
    <scope>NUCLEOTIDE SEQUENCE [LARGE SCALE GENOMIC DNA]</scope>
    <source>
        <strain evidence="2 3">TB2019</strain>
    </source>
</reference>